<keyword evidence="1" id="KW-0472">Membrane</keyword>
<keyword evidence="1" id="KW-0812">Transmembrane</keyword>
<dbReference type="Proteomes" id="UP000002064">
    <property type="component" value="Chromosome"/>
</dbReference>
<gene>
    <name evidence="2" type="ordered locus">Tmath_1137</name>
</gene>
<accession>A0ABM5LQ30</accession>
<proteinExistence type="predicted"/>
<dbReference type="Pfam" id="PF09581">
    <property type="entry name" value="Spore_III_AF"/>
    <property type="match status" value="1"/>
</dbReference>
<feature type="transmembrane region" description="Helical" evidence="1">
    <location>
        <begin position="36"/>
        <end position="54"/>
    </location>
</feature>
<feature type="transmembrane region" description="Helical" evidence="1">
    <location>
        <begin position="6"/>
        <end position="24"/>
    </location>
</feature>
<dbReference type="RefSeq" id="WP_012995148.1">
    <property type="nucleotide sequence ID" value="NC_014209.1"/>
</dbReference>
<organism evidence="2 3">
    <name type="scientific">Thermoanaerobacter mathranii subsp. mathranii (strain DSM 11426 / CCUG 53645 / CIP 108742 / A3)</name>
    <dbReference type="NCBI Taxonomy" id="583358"/>
    <lineage>
        <taxon>Bacteria</taxon>
        <taxon>Bacillati</taxon>
        <taxon>Bacillota</taxon>
        <taxon>Clostridia</taxon>
        <taxon>Thermoanaerobacterales</taxon>
        <taxon>Thermoanaerobacteraceae</taxon>
        <taxon>Thermoanaerobacter</taxon>
    </lineage>
</organism>
<dbReference type="InterPro" id="IPR014245">
    <property type="entry name" value="Spore_III_AF"/>
</dbReference>
<evidence type="ECO:0000256" key="1">
    <source>
        <dbReference type="SAM" id="Phobius"/>
    </source>
</evidence>
<keyword evidence="1" id="KW-1133">Transmembrane helix</keyword>
<evidence type="ECO:0000313" key="3">
    <source>
        <dbReference type="Proteomes" id="UP000002064"/>
    </source>
</evidence>
<protein>
    <submittedName>
        <fullName evidence="2">Stage III sporulation protein AF</fullName>
    </submittedName>
</protein>
<evidence type="ECO:0000313" key="2">
    <source>
        <dbReference type="EMBL" id="ADH60855.1"/>
    </source>
</evidence>
<keyword evidence="3" id="KW-1185">Reference proteome</keyword>
<dbReference type="EMBL" id="CP002032">
    <property type="protein sequence ID" value="ADH60855.1"/>
    <property type="molecule type" value="Genomic_DNA"/>
</dbReference>
<sequence>MEFIENWITQIIYIAILSIVLELLVPSSSLKKYAKVAIGFVIMITILNPLINFLKGGANIEAYVFKNNYFLKNIDVEQISKEAQKQRNNLIVAEYKKRLIEQIKERLVNLYEIEGVEVDVSFVEDLNDKEFGKINEITLSFKSTTMASQNSVENKKFNEEIKKAISAFYNVPLKNITIKEE</sequence>
<dbReference type="NCBIfam" id="TIGR02896">
    <property type="entry name" value="spore_III_AF"/>
    <property type="match status" value="1"/>
</dbReference>
<reference evidence="2 3" key="1">
    <citation type="submission" date="2010-05" db="EMBL/GenBank/DDBJ databases">
        <title>Complete sequence of Thermoanaerobacter mathranii subsp. mathranii mathranii str. A3.</title>
        <authorList>
            <consortium name="US DOE Joint Genome Institute"/>
            <person name="Lucas S."/>
            <person name="Copeland A."/>
            <person name="Lapidus A."/>
            <person name="Cheng J.-F."/>
            <person name="Bruce D."/>
            <person name="Goodwin L."/>
            <person name="Pitluck S."/>
            <person name="Held B."/>
            <person name="Detter J.C."/>
            <person name="Han C."/>
            <person name="Tapia R."/>
            <person name="Land M."/>
            <person name="Hauser L."/>
            <person name="Kyrpides N."/>
            <person name="Mikhailova N."/>
            <person name="Zhou J."/>
            <person name="Hemme C."/>
            <person name="Woyke T."/>
        </authorList>
    </citation>
    <scope>NUCLEOTIDE SEQUENCE [LARGE SCALE GENOMIC DNA]</scope>
    <source>
        <strain evidence="2 3">A3</strain>
    </source>
</reference>
<name>A0ABM5LQ30_THEM3</name>